<comment type="caution">
    <text evidence="1">The sequence shown here is derived from an EMBL/GenBank/DDBJ whole genome shotgun (WGS) entry which is preliminary data.</text>
</comment>
<sequence length="632" mass="70283">MFKNAPVHYDAVSQQYVQDEVAVATSRANVLSISQPPPRPEYTTLRAMRFWDTMFSEAMTMFRSAVDVHKGRPDHFSIHQASDWEAIYAILERARNEYHNKGGPVGWFRKVKRKAADNAVAPLQGITAMASKMAPDDPFSTPALGAVGILLDAAKQAAAVRKQVTETFDGDGFEALIPIFSDVELFLGEMYSKDPNIYKASLELTVTTLKAVDRTVGFYISNEFFRGGKAVVMRGEYEKQLVESLKDINTKSEKLLKEASKSHMHEAQLYSKQGLEIMGTIQNTVVGGYNSIQGLLAEHTRKMDAQMDVLMEQGRESQAVIRHLVVENSWLRSVSPALSSPWPPPALPAPAIVQASGPVPLPAPTPIFYISQNDLQEMLEMSETDLNDMDFICSKKSDFLPSQRLQAEQIVQQQLFANWVVSASSSKLLVQWETPLPRTIADVSPLSLFCTNMAQVLAANDRFLSIQWFCGRHLRDDSNMMLASLVAQLLRSYRGGFDMQALSRTFDLPALLEELRANTNGRLMQLLEWLVRALPRTVTLFCLIDGVNLYERQEHWAAAEPVLLSLLQLANGTTAAVGASVKVLFTSAPGPAIVRGAFEDERLIINVETLPRLAMEPSEERFARELGTELGV</sequence>
<gene>
    <name evidence="1" type="ORF">PG997_014345</name>
</gene>
<dbReference type="Proteomes" id="UP001433268">
    <property type="component" value="Unassembled WGS sequence"/>
</dbReference>
<reference evidence="1 2" key="1">
    <citation type="submission" date="2023-01" db="EMBL/GenBank/DDBJ databases">
        <title>Analysis of 21 Apiospora genomes using comparative genomics revels a genus with tremendous synthesis potential of carbohydrate active enzymes and secondary metabolites.</title>
        <authorList>
            <person name="Sorensen T."/>
        </authorList>
    </citation>
    <scope>NUCLEOTIDE SEQUENCE [LARGE SCALE GENOMIC DNA]</scope>
    <source>
        <strain evidence="1 2">CBS 114990</strain>
    </source>
</reference>
<dbReference type="EMBL" id="JAQQWN010000010">
    <property type="protein sequence ID" value="KAK8062248.1"/>
    <property type="molecule type" value="Genomic_DNA"/>
</dbReference>
<dbReference type="PANTHER" id="PTHR40619">
    <property type="entry name" value="FUNGAL STAND N-TERMINAL GOODBYE DOMAIN-CONTAINING PROTEIN"/>
    <property type="match status" value="1"/>
</dbReference>
<proteinExistence type="predicted"/>
<dbReference type="PANTHER" id="PTHR40619:SF3">
    <property type="entry name" value="FUNGAL STAND N-TERMINAL GOODBYE DOMAIN-CONTAINING PROTEIN"/>
    <property type="match status" value="1"/>
</dbReference>
<evidence type="ECO:0000313" key="2">
    <source>
        <dbReference type="Proteomes" id="UP001433268"/>
    </source>
</evidence>
<protein>
    <submittedName>
        <fullName evidence="1">Uncharacterized protein</fullName>
    </submittedName>
</protein>
<dbReference type="GeneID" id="92051719"/>
<dbReference type="RefSeq" id="XP_066660847.1">
    <property type="nucleotide sequence ID" value="XM_066818659.1"/>
</dbReference>
<keyword evidence="2" id="KW-1185">Reference proteome</keyword>
<name>A0ABR1UTJ3_9PEZI</name>
<evidence type="ECO:0000313" key="1">
    <source>
        <dbReference type="EMBL" id="KAK8062248.1"/>
    </source>
</evidence>
<accession>A0ABR1UTJ3</accession>
<organism evidence="1 2">
    <name type="scientific">Apiospora hydei</name>
    <dbReference type="NCBI Taxonomy" id="1337664"/>
    <lineage>
        <taxon>Eukaryota</taxon>
        <taxon>Fungi</taxon>
        <taxon>Dikarya</taxon>
        <taxon>Ascomycota</taxon>
        <taxon>Pezizomycotina</taxon>
        <taxon>Sordariomycetes</taxon>
        <taxon>Xylariomycetidae</taxon>
        <taxon>Amphisphaeriales</taxon>
        <taxon>Apiosporaceae</taxon>
        <taxon>Apiospora</taxon>
    </lineage>
</organism>